<comment type="similarity">
    <text evidence="1">Belongs to the CapA family.</text>
</comment>
<dbReference type="Pfam" id="PF09587">
    <property type="entry name" value="PGA_cap"/>
    <property type="match status" value="1"/>
</dbReference>
<feature type="domain" description="Capsule synthesis protein CapA" evidence="2">
    <location>
        <begin position="60"/>
        <end position="286"/>
    </location>
</feature>
<dbReference type="PANTHER" id="PTHR33393:SF11">
    <property type="entry name" value="POLYGLUTAMINE SYNTHESIS ACCESSORY PROTEIN RV0574C-RELATED"/>
    <property type="match status" value="1"/>
</dbReference>
<dbReference type="Proteomes" id="UP000230238">
    <property type="component" value="Unassembled WGS sequence"/>
</dbReference>
<evidence type="ECO:0000259" key="2">
    <source>
        <dbReference type="SMART" id="SM00854"/>
    </source>
</evidence>
<sequence>MRIFKLASSVVFLVIFSLGAGIGLRFLSDLFYNRVPYDLTVNVSQPTNIELTKKEPPAISLIFVGDIMLDRGVRAKIEKVGNNDFRFPFLKIANILNEADIVAGNLEGSLSDKGKEVGNLYSFRMPLQSLGGLTFAGFDVLFLANNHLGDWGEKALEDTVLNLRNVGILPVGAGVDLEKAYSPKIVEIKGVKFAFLAFSDFFVPGVALAKEEKIKSAVNEAKALADLVVVVFHFGDEYSKEPNKRQKLLAQLAIDAGADLVIGSHPHVVQPLEVYHGKYIAYSLGN</sequence>
<dbReference type="SUPFAM" id="SSF56300">
    <property type="entry name" value="Metallo-dependent phosphatases"/>
    <property type="match status" value="1"/>
</dbReference>
<dbReference type="PANTHER" id="PTHR33393">
    <property type="entry name" value="POLYGLUTAMINE SYNTHESIS ACCESSORY PROTEIN RV0574C-RELATED"/>
    <property type="match status" value="1"/>
</dbReference>
<evidence type="ECO:0000313" key="4">
    <source>
        <dbReference type="Proteomes" id="UP000230238"/>
    </source>
</evidence>
<dbReference type="EMBL" id="PFME01000033">
    <property type="protein sequence ID" value="PIY95743.1"/>
    <property type="molecule type" value="Genomic_DNA"/>
</dbReference>
<feature type="non-terminal residue" evidence="3">
    <location>
        <position position="286"/>
    </location>
</feature>
<dbReference type="SMART" id="SM00854">
    <property type="entry name" value="PGA_cap"/>
    <property type="match status" value="1"/>
</dbReference>
<dbReference type="InterPro" id="IPR029052">
    <property type="entry name" value="Metallo-depent_PP-like"/>
</dbReference>
<name>A0A2M7RG85_9BACT</name>
<dbReference type="AlphaFoldDB" id="A0A2M7RG85"/>
<dbReference type="CDD" id="cd07381">
    <property type="entry name" value="MPP_CapA"/>
    <property type="match status" value="1"/>
</dbReference>
<dbReference type="Gene3D" id="3.60.21.10">
    <property type="match status" value="1"/>
</dbReference>
<reference evidence="4" key="1">
    <citation type="submission" date="2017-09" db="EMBL/GenBank/DDBJ databases">
        <title>Depth-based differentiation of microbial function through sediment-hosted aquifers and enrichment of novel symbionts in the deep terrestrial subsurface.</title>
        <authorList>
            <person name="Probst A.J."/>
            <person name="Ladd B."/>
            <person name="Jarett J.K."/>
            <person name="Geller-Mcgrath D.E."/>
            <person name="Sieber C.M.K."/>
            <person name="Emerson J.B."/>
            <person name="Anantharaman K."/>
            <person name="Thomas B.C."/>
            <person name="Malmstrom R."/>
            <person name="Stieglmeier M."/>
            <person name="Klingl A."/>
            <person name="Woyke T."/>
            <person name="Ryan C.M."/>
            <person name="Banfield J.F."/>
        </authorList>
    </citation>
    <scope>NUCLEOTIDE SEQUENCE [LARGE SCALE GENOMIC DNA]</scope>
</reference>
<dbReference type="InterPro" id="IPR019079">
    <property type="entry name" value="Capsule_synth_CapA"/>
</dbReference>
<accession>A0A2M7RG85</accession>
<proteinExistence type="inferred from homology"/>
<gene>
    <name evidence="3" type="ORF">COY65_02585</name>
</gene>
<dbReference type="InterPro" id="IPR052169">
    <property type="entry name" value="CW_Biosynth-Accessory"/>
</dbReference>
<evidence type="ECO:0000313" key="3">
    <source>
        <dbReference type="EMBL" id="PIY95743.1"/>
    </source>
</evidence>
<organism evidence="3 4">
    <name type="scientific">Candidatus Jorgensenbacteria bacterium CG_4_10_14_0_8_um_filter_39_13</name>
    <dbReference type="NCBI Taxonomy" id="1974589"/>
    <lineage>
        <taxon>Bacteria</taxon>
        <taxon>Candidatus Joergenseniibacteriota</taxon>
    </lineage>
</organism>
<comment type="caution">
    <text evidence="3">The sequence shown here is derived from an EMBL/GenBank/DDBJ whole genome shotgun (WGS) entry which is preliminary data.</text>
</comment>
<evidence type="ECO:0000256" key="1">
    <source>
        <dbReference type="ARBA" id="ARBA00005662"/>
    </source>
</evidence>
<protein>
    <recommendedName>
        <fullName evidence="2">Capsule synthesis protein CapA domain-containing protein</fullName>
    </recommendedName>
</protein>